<accession>A0A847ET10</accession>
<dbReference type="Proteomes" id="UP000554004">
    <property type="component" value="Unassembled WGS sequence"/>
</dbReference>
<name>A0A847ET10_9BACT</name>
<feature type="chain" id="PRO_5032446798" evidence="1">
    <location>
        <begin position="23"/>
        <end position="250"/>
    </location>
</feature>
<evidence type="ECO:0000313" key="3">
    <source>
        <dbReference type="EMBL" id="NLE31103.1"/>
    </source>
</evidence>
<protein>
    <submittedName>
        <fullName evidence="3">DUF2207 domain-containing protein</fullName>
    </submittedName>
</protein>
<evidence type="ECO:0000259" key="2">
    <source>
        <dbReference type="Pfam" id="PF09972"/>
    </source>
</evidence>
<keyword evidence="1" id="KW-0732">Signal</keyword>
<gene>
    <name evidence="3" type="ORF">GX618_02400</name>
</gene>
<dbReference type="Pfam" id="PF09972">
    <property type="entry name" value="DUF2207"/>
    <property type="match status" value="1"/>
</dbReference>
<evidence type="ECO:0000256" key="1">
    <source>
        <dbReference type="SAM" id="SignalP"/>
    </source>
</evidence>
<organism evidence="3 4">
    <name type="scientific">Candidatus Dojkabacteria bacterium</name>
    <dbReference type="NCBI Taxonomy" id="2099670"/>
    <lineage>
        <taxon>Bacteria</taxon>
        <taxon>Candidatus Dojkabacteria</taxon>
    </lineage>
</organism>
<reference evidence="3 4" key="1">
    <citation type="journal article" date="2020" name="Biotechnol. Biofuels">
        <title>New insights from the biogas microbiome by comprehensive genome-resolved metagenomics of nearly 1600 species originating from multiple anaerobic digesters.</title>
        <authorList>
            <person name="Campanaro S."/>
            <person name="Treu L."/>
            <person name="Rodriguez-R L.M."/>
            <person name="Kovalovszki A."/>
            <person name="Ziels R.M."/>
            <person name="Maus I."/>
            <person name="Zhu X."/>
            <person name="Kougias P.G."/>
            <person name="Basile A."/>
            <person name="Luo G."/>
            <person name="Schluter A."/>
            <person name="Konstantinidis K.T."/>
            <person name="Angelidaki I."/>
        </authorList>
    </citation>
    <scope>NUCLEOTIDE SEQUENCE [LARGE SCALE GENOMIC DNA]</scope>
    <source>
        <strain evidence="3">AS06rmzACSIP_421</strain>
    </source>
</reference>
<feature type="signal peptide" evidence="1">
    <location>
        <begin position="1"/>
        <end position="22"/>
    </location>
</feature>
<comment type="caution">
    <text evidence="3">The sequence shown here is derived from an EMBL/GenBank/DDBJ whole genome shotgun (WGS) entry which is preliminary data.</text>
</comment>
<dbReference type="EMBL" id="JAAZAL010000089">
    <property type="protein sequence ID" value="NLE31103.1"/>
    <property type="molecule type" value="Genomic_DNA"/>
</dbReference>
<feature type="domain" description="DUF2207" evidence="2">
    <location>
        <begin position="27"/>
        <end position="216"/>
    </location>
</feature>
<feature type="non-terminal residue" evidence="3">
    <location>
        <position position="250"/>
    </location>
</feature>
<proteinExistence type="predicted"/>
<evidence type="ECO:0000313" key="4">
    <source>
        <dbReference type="Proteomes" id="UP000554004"/>
    </source>
</evidence>
<dbReference type="InterPro" id="IPR018702">
    <property type="entry name" value="DUF2207"/>
</dbReference>
<dbReference type="AlphaFoldDB" id="A0A847ET10"/>
<sequence length="250" mass="28521">MNRLKILGFLILFISISTPLYAQGDAIIDYVSDIRVNIDTTTEISEKITFQPSTEVERHGLEWTYPYIYSVNLFRKPTELFINNVRYYPVENPKAVTTNNYSRTDSNGWATLRIGSAHILISTPHVYEIDYTLKYTGISYFDTHDEFYLNIIGPGWNSPIYKASATITMPKDIAEVICYTGIEGSKEQYCEYEITGNVLSVKTTSMLDPYEGYTIAIKQPKGTFEDTRKEQRKEFLISNIGILTPIPVGI</sequence>